<sequence length="159" mass="16540">MTCPMSLLLALTVALATAAPQTPASSAASASAAAAAATAAAAEPTSVDDVVYDQRQNGTENVRISLSDLKVVLAPADGLFQIMSMAGAQLLNSELANAASEHRPTAIECNGFKCNNRHRQAAKKNRFKLSSLIGPLLQNSQAENQKIAETESSSNNNNN</sequence>
<keyword evidence="3" id="KW-1185">Reference proteome</keyword>
<protein>
    <submittedName>
        <fullName evidence="2">Uncharacterized protein</fullName>
    </submittedName>
</protein>
<name>A0A5E4NP84_9HEMI</name>
<feature type="signal peptide" evidence="1">
    <location>
        <begin position="1"/>
        <end position="18"/>
    </location>
</feature>
<reference evidence="2 3" key="1">
    <citation type="submission" date="2019-08" db="EMBL/GenBank/DDBJ databases">
        <authorList>
            <person name="Alioto T."/>
            <person name="Alioto T."/>
            <person name="Gomez Garrido J."/>
        </authorList>
    </citation>
    <scope>NUCLEOTIDE SEQUENCE [LARGE SCALE GENOMIC DNA]</scope>
</reference>
<dbReference type="OrthoDB" id="8192989at2759"/>
<evidence type="ECO:0000313" key="3">
    <source>
        <dbReference type="Proteomes" id="UP000325440"/>
    </source>
</evidence>
<dbReference type="Proteomes" id="UP000325440">
    <property type="component" value="Unassembled WGS sequence"/>
</dbReference>
<dbReference type="AlphaFoldDB" id="A0A5E4NP84"/>
<proteinExistence type="predicted"/>
<accession>A0A5E4NP84</accession>
<organism evidence="2 3">
    <name type="scientific">Cinara cedri</name>
    <dbReference type="NCBI Taxonomy" id="506608"/>
    <lineage>
        <taxon>Eukaryota</taxon>
        <taxon>Metazoa</taxon>
        <taxon>Ecdysozoa</taxon>
        <taxon>Arthropoda</taxon>
        <taxon>Hexapoda</taxon>
        <taxon>Insecta</taxon>
        <taxon>Pterygota</taxon>
        <taxon>Neoptera</taxon>
        <taxon>Paraneoptera</taxon>
        <taxon>Hemiptera</taxon>
        <taxon>Sternorrhyncha</taxon>
        <taxon>Aphidomorpha</taxon>
        <taxon>Aphidoidea</taxon>
        <taxon>Aphididae</taxon>
        <taxon>Lachninae</taxon>
        <taxon>Cinara</taxon>
    </lineage>
</organism>
<feature type="chain" id="PRO_5023105490" evidence="1">
    <location>
        <begin position="19"/>
        <end position="159"/>
    </location>
</feature>
<evidence type="ECO:0000256" key="1">
    <source>
        <dbReference type="SAM" id="SignalP"/>
    </source>
</evidence>
<keyword evidence="1" id="KW-0732">Signal</keyword>
<evidence type="ECO:0000313" key="2">
    <source>
        <dbReference type="EMBL" id="VVC45568.1"/>
    </source>
</evidence>
<dbReference type="EMBL" id="CABPRJ010002405">
    <property type="protein sequence ID" value="VVC45568.1"/>
    <property type="molecule type" value="Genomic_DNA"/>
</dbReference>
<gene>
    <name evidence="2" type="ORF">CINCED_3A018223</name>
</gene>